<dbReference type="GO" id="GO:0030975">
    <property type="term" value="F:thiamine binding"/>
    <property type="evidence" value="ECO:0007669"/>
    <property type="project" value="TreeGrafter"/>
</dbReference>
<dbReference type="Pfam" id="PF13416">
    <property type="entry name" value="SBP_bac_8"/>
    <property type="match status" value="1"/>
</dbReference>
<dbReference type="GO" id="GO:0030976">
    <property type="term" value="F:thiamine pyrophosphate binding"/>
    <property type="evidence" value="ECO:0007669"/>
    <property type="project" value="TreeGrafter"/>
</dbReference>
<dbReference type="PANTHER" id="PTHR30006:SF2">
    <property type="entry name" value="ABC TRANSPORTER SUBSTRATE-BINDING PROTEIN"/>
    <property type="match status" value="1"/>
</dbReference>
<feature type="signal peptide" evidence="3">
    <location>
        <begin position="1"/>
        <end position="31"/>
    </location>
</feature>
<dbReference type="SUPFAM" id="SSF53850">
    <property type="entry name" value="Periplasmic binding protein-like II"/>
    <property type="match status" value="1"/>
</dbReference>
<dbReference type="OrthoDB" id="7811527at2"/>
<name>A0A5C8PVK3_9HYPH</name>
<dbReference type="GO" id="GO:0015888">
    <property type="term" value="P:thiamine transport"/>
    <property type="evidence" value="ECO:0007669"/>
    <property type="project" value="TreeGrafter"/>
</dbReference>
<accession>A0A5C8PVK3</accession>
<dbReference type="AlphaFoldDB" id="A0A5C8PVK3"/>
<proteinExistence type="predicted"/>
<dbReference type="PROSITE" id="PS51318">
    <property type="entry name" value="TAT"/>
    <property type="match status" value="1"/>
</dbReference>
<keyword evidence="1 3" id="KW-0732">Signal</keyword>
<dbReference type="Gene3D" id="3.40.190.10">
    <property type="entry name" value="Periplasmic binding protein-like II"/>
    <property type="match status" value="2"/>
</dbReference>
<evidence type="ECO:0000256" key="1">
    <source>
        <dbReference type="ARBA" id="ARBA00022729"/>
    </source>
</evidence>
<gene>
    <name evidence="4" type="ORF">FHP25_02205</name>
</gene>
<sequence>MIDRFVLKRRAVLHGAAASAGVAALALPASAQASKKVVVGTWGGDYSRLLAKNIEAPLLIPKGWEVVKDEAQAPPRKSKVQAEKPLRRGTTDIQALSAGDMYDMEQAGVLEKVDYSKIPNAVNLLPEMKYAWGLGHIYSGKVILYNPKLIATPPTSFADTLDPRHGSKLGIIDIQYQYTMMAAAMASGGSMSNYEPGKARLLECRKAGARIYPTNEALAQGLKNEEIGLCIMWKARAVQWQNAGIEVQTVAAKEGVPLFVSGFCIPKNAPNKEGAYTYLDAMLAPSAQEAFAVDMGYNPTVKNARMAPDLQKRVGFDEAEQARLMDLDYGYLSSNDTAFKEWWDKTFKG</sequence>
<keyword evidence="5" id="KW-1185">Reference proteome</keyword>
<dbReference type="EMBL" id="VDUZ01000002">
    <property type="protein sequence ID" value="TXL81900.1"/>
    <property type="molecule type" value="Genomic_DNA"/>
</dbReference>
<dbReference type="InterPro" id="IPR006311">
    <property type="entry name" value="TAT_signal"/>
</dbReference>
<evidence type="ECO:0000313" key="5">
    <source>
        <dbReference type="Proteomes" id="UP000321638"/>
    </source>
</evidence>
<evidence type="ECO:0000313" key="4">
    <source>
        <dbReference type="EMBL" id="TXL81900.1"/>
    </source>
</evidence>
<dbReference type="Proteomes" id="UP000321638">
    <property type="component" value="Unassembled WGS sequence"/>
</dbReference>
<dbReference type="InterPro" id="IPR006059">
    <property type="entry name" value="SBP"/>
</dbReference>
<protein>
    <submittedName>
        <fullName evidence="4">Extracellular solute-binding protein</fullName>
    </submittedName>
</protein>
<keyword evidence="2" id="KW-0574">Periplasm</keyword>
<organism evidence="4 5">
    <name type="scientific">Vineibacter terrae</name>
    <dbReference type="NCBI Taxonomy" id="2586908"/>
    <lineage>
        <taxon>Bacteria</taxon>
        <taxon>Pseudomonadati</taxon>
        <taxon>Pseudomonadota</taxon>
        <taxon>Alphaproteobacteria</taxon>
        <taxon>Hyphomicrobiales</taxon>
        <taxon>Vineibacter</taxon>
    </lineage>
</organism>
<feature type="chain" id="PRO_5022967172" evidence="3">
    <location>
        <begin position="32"/>
        <end position="349"/>
    </location>
</feature>
<comment type="caution">
    <text evidence="4">The sequence shown here is derived from an EMBL/GenBank/DDBJ whole genome shotgun (WGS) entry which is preliminary data.</text>
</comment>
<evidence type="ECO:0000256" key="3">
    <source>
        <dbReference type="SAM" id="SignalP"/>
    </source>
</evidence>
<evidence type="ECO:0000256" key="2">
    <source>
        <dbReference type="ARBA" id="ARBA00022764"/>
    </source>
</evidence>
<dbReference type="RefSeq" id="WP_147845256.1">
    <property type="nucleotide sequence ID" value="NZ_VDUZ01000002.1"/>
</dbReference>
<reference evidence="4 5" key="1">
    <citation type="submission" date="2019-06" db="EMBL/GenBank/DDBJ databases">
        <title>New taxonomy in bacterial strain CC-CFT640, isolated from vineyard.</title>
        <authorList>
            <person name="Lin S.-Y."/>
            <person name="Tsai C.-F."/>
            <person name="Young C.-C."/>
        </authorList>
    </citation>
    <scope>NUCLEOTIDE SEQUENCE [LARGE SCALE GENOMIC DNA]</scope>
    <source>
        <strain evidence="4 5">CC-CFT640</strain>
    </source>
</reference>
<dbReference type="GO" id="GO:0030288">
    <property type="term" value="C:outer membrane-bounded periplasmic space"/>
    <property type="evidence" value="ECO:0007669"/>
    <property type="project" value="TreeGrafter"/>
</dbReference>
<dbReference type="PANTHER" id="PTHR30006">
    <property type="entry name" value="THIAMINE-BINDING PERIPLASMIC PROTEIN-RELATED"/>
    <property type="match status" value="1"/>
</dbReference>